<dbReference type="Proteomes" id="UP000008550">
    <property type="component" value="Chromosome"/>
</dbReference>
<dbReference type="EMBL" id="CP000930">
    <property type="protein sequence ID" value="ABZ84061.1"/>
    <property type="molecule type" value="Genomic_DNA"/>
</dbReference>
<name>B0TCN5_HELMI</name>
<gene>
    <name evidence="1" type="ORF">HM1_1488</name>
</gene>
<accession>B0TCN5</accession>
<dbReference type="STRING" id="498761.HM1_1488"/>
<dbReference type="RefSeq" id="WP_012282576.1">
    <property type="nucleotide sequence ID" value="NC_010337.2"/>
</dbReference>
<dbReference type="HOGENOM" id="CLU_2422904_0_0_9"/>
<evidence type="ECO:0000313" key="1">
    <source>
        <dbReference type="EMBL" id="ABZ84061.1"/>
    </source>
</evidence>
<protein>
    <submittedName>
        <fullName evidence="1">Uncharacterized protein</fullName>
    </submittedName>
</protein>
<sequence length="91" mass="9961">MCTAGSFSNELQLLVRQMKGRTHRLFHDAKDVAAYLKENRQEVELAELLEQMATALKAAENAAARAMDLAASRQEAAEAQRPSPTATVFNG</sequence>
<dbReference type="AlphaFoldDB" id="B0TCN5"/>
<keyword evidence="2" id="KW-1185">Reference proteome</keyword>
<organism evidence="1 2">
    <name type="scientific">Heliobacterium modesticaldum (strain ATCC 51547 / Ice1)</name>
    <dbReference type="NCBI Taxonomy" id="498761"/>
    <lineage>
        <taxon>Bacteria</taxon>
        <taxon>Bacillati</taxon>
        <taxon>Bacillota</taxon>
        <taxon>Clostridia</taxon>
        <taxon>Eubacteriales</taxon>
        <taxon>Heliobacteriaceae</taxon>
        <taxon>Heliomicrobium</taxon>
    </lineage>
</organism>
<dbReference type="OrthoDB" id="2084773at2"/>
<proteinExistence type="predicted"/>
<reference evidence="1 2" key="1">
    <citation type="journal article" date="2008" name="J. Bacteriol.">
        <title>The genome of Heliobacterium modesticaldum, a phototrophic representative of the Firmicutes containing the simplest photosynthetic apparatus.</title>
        <authorList>
            <person name="Sattley W.M."/>
            <person name="Madigan M.T."/>
            <person name="Swingley W.D."/>
            <person name="Cheung P.C."/>
            <person name="Clocksin K.M."/>
            <person name="Conrad A.L."/>
            <person name="Dejesa L.C."/>
            <person name="Honchak B.M."/>
            <person name="Jung D.O."/>
            <person name="Karbach L.E."/>
            <person name="Kurdoglu A."/>
            <person name="Lahiri S."/>
            <person name="Mastrian S.D."/>
            <person name="Page L.E."/>
            <person name="Taylor H.L."/>
            <person name="Wang Z.T."/>
            <person name="Raymond J."/>
            <person name="Chen M."/>
            <person name="Blankenship R.E."/>
            <person name="Touchman J.W."/>
        </authorList>
    </citation>
    <scope>NUCLEOTIDE SEQUENCE [LARGE SCALE GENOMIC DNA]</scope>
    <source>
        <strain evidence="2">ATCC 51547 / Ice1</strain>
    </source>
</reference>
<dbReference type="KEGG" id="hmo:HM1_1488"/>
<evidence type="ECO:0000313" key="2">
    <source>
        <dbReference type="Proteomes" id="UP000008550"/>
    </source>
</evidence>